<sequence>MAAALRLSAPPAVARWAPPPSPPVPASPPPPGNVSVPLAASRAAGEGRGDAGAGGGAGAVPPVVVRNDEWTWGDVFNRVYKDKAFDNIVISPGPGSPACPTDIGVLKLEHDGCYLFNSVPSGRNSGFKVVRSILLANLVPSPRICHMLKGWNSGSLTGLTYLQREPLGRSVYRLRWKKIDNFLCSTVGSEDIFAVLFGQQSGEDTFWLDSSSVDQNRARFSFMGGKGGSLWKQMTFHLSGQRTLQSIEYNEKDYEGLPFDFHGGFVGYLGYGLKVECDASSNQAKSKYS</sequence>
<dbReference type="InterPro" id="IPR029062">
    <property type="entry name" value="Class_I_gatase-like"/>
</dbReference>
<evidence type="ECO:0000313" key="3">
    <source>
        <dbReference type="Proteomes" id="UP000636709"/>
    </source>
</evidence>
<dbReference type="GO" id="GO:0000162">
    <property type="term" value="P:L-tryptophan biosynthetic process"/>
    <property type="evidence" value="ECO:0007669"/>
    <property type="project" value="TreeGrafter"/>
</dbReference>
<dbReference type="GO" id="GO:0005737">
    <property type="term" value="C:cytoplasm"/>
    <property type="evidence" value="ECO:0007669"/>
    <property type="project" value="TreeGrafter"/>
</dbReference>
<proteinExistence type="predicted"/>
<evidence type="ECO:0000313" key="2">
    <source>
        <dbReference type="EMBL" id="KAF8735729.1"/>
    </source>
</evidence>
<dbReference type="PANTHER" id="PTHR11236:SF18">
    <property type="entry name" value="AMINODEOXYCHORISMATE SYNTHASE"/>
    <property type="match status" value="1"/>
</dbReference>
<comment type="caution">
    <text evidence="2">The sequence shown here is derived from an EMBL/GenBank/DDBJ whole genome shotgun (WGS) entry which is preliminary data.</text>
</comment>
<evidence type="ECO:0000256" key="1">
    <source>
        <dbReference type="SAM" id="MobiDB-lite"/>
    </source>
</evidence>
<dbReference type="InterPro" id="IPR019999">
    <property type="entry name" value="Anth_synth_I-like"/>
</dbReference>
<dbReference type="InterPro" id="IPR005801">
    <property type="entry name" value="ADC_synthase"/>
</dbReference>
<gene>
    <name evidence="2" type="ORF">HU200_014444</name>
</gene>
<dbReference type="PANTHER" id="PTHR11236">
    <property type="entry name" value="AMINOBENZOATE/ANTHRANILATE SYNTHASE"/>
    <property type="match status" value="1"/>
</dbReference>
<dbReference type="Gene3D" id="3.40.50.880">
    <property type="match status" value="1"/>
</dbReference>
<dbReference type="Proteomes" id="UP000636709">
    <property type="component" value="Unassembled WGS sequence"/>
</dbReference>
<dbReference type="GO" id="GO:0008153">
    <property type="term" value="P:4-aminobenzoate biosynthetic process"/>
    <property type="evidence" value="ECO:0007669"/>
    <property type="project" value="TreeGrafter"/>
</dbReference>
<keyword evidence="3" id="KW-1185">Reference proteome</keyword>
<reference evidence="2" key="1">
    <citation type="submission" date="2020-07" db="EMBL/GenBank/DDBJ databases">
        <title>Genome sequence and genetic diversity analysis of an under-domesticated orphan crop, white fonio (Digitaria exilis).</title>
        <authorList>
            <person name="Bennetzen J.L."/>
            <person name="Chen S."/>
            <person name="Ma X."/>
            <person name="Wang X."/>
            <person name="Yssel A.E.J."/>
            <person name="Chaluvadi S.R."/>
            <person name="Johnson M."/>
            <person name="Gangashetty P."/>
            <person name="Hamidou F."/>
            <person name="Sanogo M.D."/>
            <person name="Zwaenepoel A."/>
            <person name="Wallace J."/>
            <person name="Van De Peer Y."/>
            <person name="Van Deynze A."/>
        </authorList>
    </citation>
    <scope>NUCLEOTIDE SEQUENCE</scope>
    <source>
        <tissue evidence="2">Leaves</tissue>
    </source>
</reference>
<accession>A0A835FBZ5</accession>
<organism evidence="2 3">
    <name type="scientific">Digitaria exilis</name>
    <dbReference type="NCBI Taxonomy" id="1010633"/>
    <lineage>
        <taxon>Eukaryota</taxon>
        <taxon>Viridiplantae</taxon>
        <taxon>Streptophyta</taxon>
        <taxon>Embryophyta</taxon>
        <taxon>Tracheophyta</taxon>
        <taxon>Spermatophyta</taxon>
        <taxon>Magnoliopsida</taxon>
        <taxon>Liliopsida</taxon>
        <taxon>Poales</taxon>
        <taxon>Poaceae</taxon>
        <taxon>PACMAD clade</taxon>
        <taxon>Panicoideae</taxon>
        <taxon>Panicodae</taxon>
        <taxon>Paniceae</taxon>
        <taxon>Anthephorinae</taxon>
        <taxon>Digitaria</taxon>
    </lineage>
</organism>
<dbReference type="GO" id="GO:0046820">
    <property type="term" value="F:4-amino-4-deoxychorismate synthase activity"/>
    <property type="evidence" value="ECO:0007669"/>
    <property type="project" value="TreeGrafter"/>
</dbReference>
<feature type="region of interest" description="Disordered" evidence="1">
    <location>
        <begin position="1"/>
        <end position="60"/>
    </location>
</feature>
<dbReference type="AlphaFoldDB" id="A0A835FBZ5"/>
<feature type="compositionally biased region" description="Low complexity" evidence="1">
    <location>
        <begin position="33"/>
        <end position="44"/>
    </location>
</feature>
<feature type="compositionally biased region" description="Pro residues" evidence="1">
    <location>
        <begin position="17"/>
        <end position="32"/>
    </location>
</feature>
<dbReference type="Gene3D" id="3.60.120.10">
    <property type="entry name" value="Anthranilate synthase"/>
    <property type="match status" value="1"/>
</dbReference>
<dbReference type="EMBL" id="JACEFO010001498">
    <property type="protein sequence ID" value="KAF8735729.1"/>
    <property type="molecule type" value="Genomic_DNA"/>
</dbReference>
<protein>
    <submittedName>
        <fullName evidence="2">Uncharacterized protein</fullName>
    </submittedName>
</protein>
<name>A0A835FBZ5_9POAL</name>
<dbReference type="OrthoDB" id="64220at2759"/>